<sequence length="69" mass="7359">MTGVGRGGGGRREKKKRRGEGAISCSLPPSVSSGCMQQGTNSIGAKERDSKGELEIEQRRGLKQREGLD</sequence>
<keyword evidence="2" id="KW-1185">Reference proteome</keyword>
<evidence type="ECO:0000313" key="2">
    <source>
        <dbReference type="Proteomes" id="UP001057452"/>
    </source>
</evidence>
<accession>A0ACB9XC87</accession>
<reference evidence="1" key="1">
    <citation type="submission" date="2022-05" db="EMBL/GenBank/DDBJ databases">
        <title>Chromosome-level genome of Chaenocephalus aceratus.</title>
        <authorList>
            <person name="Park H."/>
        </authorList>
    </citation>
    <scope>NUCLEOTIDE SEQUENCE</scope>
    <source>
        <strain evidence="1">KU_202001</strain>
    </source>
</reference>
<comment type="caution">
    <text evidence="1">The sequence shown here is derived from an EMBL/GenBank/DDBJ whole genome shotgun (WGS) entry which is preliminary data.</text>
</comment>
<organism evidence="1 2">
    <name type="scientific">Chaenocephalus aceratus</name>
    <name type="common">Blackfin icefish</name>
    <name type="synonym">Chaenichthys aceratus</name>
    <dbReference type="NCBI Taxonomy" id="36190"/>
    <lineage>
        <taxon>Eukaryota</taxon>
        <taxon>Metazoa</taxon>
        <taxon>Chordata</taxon>
        <taxon>Craniata</taxon>
        <taxon>Vertebrata</taxon>
        <taxon>Euteleostomi</taxon>
        <taxon>Actinopterygii</taxon>
        <taxon>Neopterygii</taxon>
        <taxon>Teleostei</taxon>
        <taxon>Neoteleostei</taxon>
        <taxon>Acanthomorphata</taxon>
        <taxon>Eupercaria</taxon>
        <taxon>Perciformes</taxon>
        <taxon>Notothenioidei</taxon>
        <taxon>Channichthyidae</taxon>
        <taxon>Chaenocephalus</taxon>
    </lineage>
</organism>
<dbReference type="Proteomes" id="UP001057452">
    <property type="component" value="Chromosome 7"/>
</dbReference>
<evidence type="ECO:0000313" key="1">
    <source>
        <dbReference type="EMBL" id="KAI4824145.1"/>
    </source>
</evidence>
<protein>
    <submittedName>
        <fullName evidence="1">Uncharacterized protein</fullName>
    </submittedName>
</protein>
<gene>
    <name evidence="1" type="ORF">KUCAC02_012683</name>
</gene>
<proteinExistence type="predicted"/>
<dbReference type="EMBL" id="CM043791">
    <property type="protein sequence ID" value="KAI4824145.1"/>
    <property type="molecule type" value="Genomic_DNA"/>
</dbReference>
<name>A0ACB9XC87_CHAAC</name>